<dbReference type="AlphaFoldDB" id="A0A541B840"/>
<dbReference type="EMBL" id="VIGH01000006">
    <property type="protein sequence ID" value="TQF68460.1"/>
    <property type="molecule type" value="Genomic_DNA"/>
</dbReference>
<dbReference type="OrthoDB" id="4774408at2"/>
<comment type="caution">
    <text evidence="1">The sequence shown here is derived from an EMBL/GenBank/DDBJ whole genome shotgun (WGS) entry which is preliminary data.</text>
</comment>
<evidence type="ECO:0000313" key="1">
    <source>
        <dbReference type="EMBL" id="TQF68460.1"/>
    </source>
</evidence>
<evidence type="ECO:0008006" key="3">
    <source>
        <dbReference type="Google" id="ProtNLM"/>
    </source>
</evidence>
<proteinExistence type="predicted"/>
<reference evidence="1 2" key="1">
    <citation type="submission" date="2019-06" db="EMBL/GenBank/DDBJ databases">
        <title>Rhodococcus spaelei sp. nov., isolated from a cave.</title>
        <authorList>
            <person name="Lee S.D."/>
        </authorList>
    </citation>
    <scope>NUCLEOTIDE SEQUENCE [LARGE SCALE GENOMIC DNA]</scope>
    <source>
        <strain evidence="1 2">C9-5</strain>
    </source>
</reference>
<name>A0A541B840_9NOCA</name>
<sequence>MTAVREGAVPQSTAALAESCTRLRAVHRDYPRVYAVAEMAEQPKRRWWALAQGIRGDRLHRMVARALEDVGDLEAAGAEVAAALIHAVVGRVAALVVLEGRAWDAGLDNLWIHMDSDGCIDWAGVADPVLRVLPGDCWSGSPAAVTVPCERALLMWTACRCRTALSVVFDALVCVAPVDRALLWAMVGESVLGAATLMPVLGGVPESVATRRGQGLLDAFEAVGVPVRARAERQSIRRPAAHALAS</sequence>
<protein>
    <recommendedName>
        <fullName evidence="3">Iron reductase</fullName>
    </recommendedName>
</protein>
<keyword evidence="2" id="KW-1185">Reference proteome</keyword>
<evidence type="ECO:0000313" key="2">
    <source>
        <dbReference type="Proteomes" id="UP000316256"/>
    </source>
</evidence>
<gene>
    <name evidence="1" type="ORF">FK531_14155</name>
</gene>
<organism evidence="1 2">
    <name type="scientific">Rhodococcus spelaei</name>
    <dbReference type="NCBI Taxonomy" id="2546320"/>
    <lineage>
        <taxon>Bacteria</taxon>
        <taxon>Bacillati</taxon>
        <taxon>Actinomycetota</taxon>
        <taxon>Actinomycetes</taxon>
        <taxon>Mycobacteriales</taxon>
        <taxon>Nocardiaceae</taxon>
        <taxon>Rhodococcus</taxon>
    </lineage>
</organism>
<dbReference type="Proteomes" id="UP000316256">
    <property type="component" value="Unassembled WGS sequence"/>
</dbReference>
<accession>A0A541B840</accession>